<evidence type="ECO:0000313" key="3">
    <source>
        <dbReference type="Proteomes" id="UP000006038"/>
    </source>
</evidence>
<feature type="compositionally biased region" description="Basic and acidic residues" evidence="1">
    <location>
        <begin position="83"/>
        <end position="102"/>
    </location>
</feature>
<protein>
    <submittedName>
        <fullName evidence="2">Uncharacterized protein</fullName>
    </submittedName>
</protein>
<dbReference type="EnsemblPlants" id="OB01G31480.1">
    <property type="protein sequence ID" value="OB01G31480.1"/>
    <property type="gene ID" value="OB01G31480"/>
</dbReference>
<dbReference type="Gramene" id="OB01G31480.1">
    <property type="protein sequence ID" value="OB01G31480.1"/>
    <property type="gene ID" value="OB01G31480"/>
</dbReference>
<reference evidence="2" key="2">
    <citation type="submission" date="2013-04" db="UniProtKB">
        <authorList>
            <consortium name="EnsemblPlants"/>
        </authorList>
    </citation>
    <scope>IDENTIFICATION</scope>
</reference>
<dbReference type="AlphaFoldDB" id="J3L1P2"/>
<dbReference type="Proteomes" id="UP000006038">
    <property type="component" value="Chromosome 1"/>
</dbReference>
<feature type="region of interest" description="Disordered" evidence="1">
    <location>
        <begin position="81"/>
        <end position="110"/>
    </location>
</feature>
<evidence type="ECO:0000256" key="1">
    <source>
        <dbReference type="SAM" id="MobiDB-lite"/>
    </source>
</evidence>
<reference evidence="2" key="1">
    <citation type="journal article" date="2013" name="Nat. Commun.">
        <title>Whole-genome sequencing of Oryza brachyantha reveals mechanisms underlying Oryza genome evolution.</title>
        <authorList>
            <person name="Chen J."/>
            <person name="Huang Q."/>
            <person name="Gao D."/>
            <person name="Wang J."/>
            <person name="Lang Y."/>
            <person name="Liu T."/>
            <person name="Li B."/>
            <person name="Bai Z."/>
            <person name="Luis Goicoechea J."/>
            <person name="Liang C."/>
            <person name="Chen C."/>
            <person name="Zhang W."/>
            <person name="Sun S."/>
            <person name="Liao Y."/>
            <person name="Zhang X."/>
            <person name="Yang L."/>
            <person name="Song C."/>
            <person name="Wang M."/>
            <person name="Shi J."/>
            <person name="Liu G."/>
            <person name="Liu J."/>
            <person name="Zhou H."/>
            <person name="Zhou W."/>
            <person name="Yu Q."/>
            <person name="An N."/>
            <person name="Chen Y."/>
            <person name="Cai Q."/>
            <person name="Wang B."/>
            <person name="Liu B."/>
            <person name="Min J."/>
            <person name="Huang Y."/>
            <person name="Wu H."/>
            <person name="Li Z."/>
            <person name="Zhang Y."/>
            <person name="Yin Y."/>
            <person name="Song W."/>
            <person name="Jiang J."/>
            <person name="Jackson S.A."/>
            <person name="Wing R.A."/>
            <person name="Wang J."/>
            <person name="Chen M."/>
        </authorList>
    </citation>
    <scope>NUCLEOTIDE SEQUENCE [LARGE SCALE GENOMIC DNA]</scope>
    <source>
        <strain evidence="2">cv. IRGC 101232</strain>
    </source>
</reference>
<name>J3L1P2_ORYBR</name>
<dbReference type="HOGENOM" id="CLU_1973919_0_0_1"/>
<accession>J3L1P2</accession>
<evidence type="ECO:0000313" key="2">
    <source>
        <dbReference type="EnsemblPlants" id="OB01G31480.1"/>
    </source>
</evidence>
<proteinExistence type="predicted"/>
<sequence>MDGRVNGSVFRCVSIHNGNLLKSDVNRWARQSVEAWLGVGHLDADAGAANLGGEQSAEPVEVAPVEVVGDPGAAVASELVDGGDERRAEEETQREHAQEEATAHGLHPLRALVDEEVEMADVGEGLV</sequence>
<keyword evidence="3" id="KW-1185">Reference proteome</keyword>
<organism evidence="2">
    <name type="scientific">Oryza brachyantha</name>
    <name type="common">malo sina</name>
    <dbReference type="NCBI Taxonomy" id="4533"/>
    <lineage>
        <taxon>Eukaryota</taxon>
        <taxon>Viridiplantae</taxon>
        <taxon>Streptophyta</taxon>
        <taxon>Embryophyta</taxon>
        <taxon>Tracheophyta</taxon>
        <taxon>Spermatophyta</taxon>
        <taxon>Magnoliopsida</taxon>
        <taxon>Liliopsida</taxon>
        <taxon>Poales</taxon>
        <taxon>Poaceae</taxon>
        <taxon>BOP clade</taxon>
        <taxon>Oryzoideae</taxon>
        <taxon>Oryzeae</taxon>
        <taxon>Oryzinae</taxon>
        <taxon>Oryza</taxon>
    </lineage>
</organism>